<dbReference type="GO" id="GO:0040037">
    <property type="term" value="P:negative regulation of fibroblast growth factor receptor signaling pathway"/>
    <property type="evidence" value="ECO:0007669"/>
    <property type="project" value="TreeGrafter"/>
</dbReference>
<evidence type="ECO:0000256" key="5">
    <source>
        <dbReference type="ARBA" id="ARBA00022475"/>
    </source>
</evidence>
<dbReference type="GO" id="GO:1905475">
    <property type="term" value="P:regulation of protein localization to membrane"/>
    <property type="evidence" value="ECO:0007669"/>
    <property type="project" value="TreeGrafter"/>
</dbReference>
<evidence type="ECO:0000256" key="16">
    <source>
        <dbReference type="RuleBase" id="RU003519"/>
    </source>
</evidence>
<evidence type="ECO:0000256" key="15">
    <source>
        <dbReference type="RuleBase" id="RU003518"/>
    </source>
</evidence>
<evidence type="ECO:0000256" key="7">
    <source>
        <dbReference type="ARBA" id="ARBA00022622"/>
    </source>
</evidence>
<keyword evidence="10 16" id="KW-0472">Membrane</keyword>
<dbReference type="PANTHER" id="PTHR10822">
    <property type="entry name" value="GLYPICAN"/>
    <property type="match status" value="1"/>
</dbReference>
<proteinExistence type="inferred from homology"/>
<sequence length="134" mass="14925">MRFFPWGFWLLCVASAPARGDSGSKARSCAEVRQLYGAKGFSLSGVPQAEISGEHLRICPQGYTCCTSEMEENFANKSRSEFEAMMKEAGRSVQTILTAQYRSFDTIVPQAVPCTKFVKKKLYLKLTLCKGESF</sequence>
<name>A0A8B9UTY0_9AVES</name>
<evidence type="ECO:0000256" key="9">
    <source>
        <dbReference type="ARBA" id="ARBA00022974"/>
    </source>
</evidence>
<keyword evidence="9 16" id="KW-0654">Proteoglycan</keyword>
<dbReference type="GO" id="GO:0005886">
    <property type="term" value="C:plasma membrane"/>
    <property type="evidence" value="ECO:0007669"/>
    <property type="project" value="UniProtKB-SubCell"/>
</dbReference>
<keyword evidence="6" id="KW-0964">Secreted</keyword>
<keyword evidence="7 16" id="KW-0336">GPI-anchor</keyword>
<comment type="function">
    <text evidence="16">Cell surface proteoglycan.</text>
</comment>
<keyword evidence="11" id="KW-1015">Disulfide bond</keyword>
<dbReference type="GO" id="GO:0005576">
    <property type="term" value="C:extracellular region"/>
    <property type="evidence" value="ECO:0007669"/>
    <property type="project" value="UniProtKB-SubCell"/>
</dbReference>
<dbReference type="GO" id="GO:0045202">
    <property type="term" value="C:synapse"/>
    <property type="evidence" value="ECO:0007669"/>
    <property type="project" value="TreeGrafter"/>
</dbReference>
<dbReference type="Pfam" id="PF01153">
    <property type="entry name" value="Glypican"/>
    <property type="match status" value="1"/>
</dbReference>
<evidence type="ECO:0000256" key="17">
    <source>
        <dbReference type="SAM" id="SignalP"/>
    </source>
</evidence>
<evidence type="ECO:0000256" key="3">
    <source>
        <dbReference type="ARBA" id="ARBA00010260"/>
    </source>
</evidence>
<dbReference type="Proteomes" id="UP000694549">
    <property type="component" value="Unplaced"/>
</dbReference>
<evidence type="ECO:0000256" key="4">
    <source>
        <dbReference type="ARBA" id="ARBA00014714"/>
    </source>
</evidence>
<keyword evidence="8 17" id="KW-0732">Signal</keyword>
<evidence type="ECO:0000256" key="11">
    <source>
        <dbReference type="ARBA" id="ARBA00023157"/>
    </source>
</evidence>
<protein>
    <recommendedName>
        <fullName evidence="4">Glypican-1</fullName>
    </recommendedName>
</protein>
<organism evidence="18 19">
    <name type="scientific">Anas zonorhyncha</name>
    <name type="common">Eastern spot-billed duck</name>
    <dbReference type="NCBI Taxonomy" id="75864"/>
    <lineage>
        <taxon>Eukaryota</taxon>
        <taxon>Metazoa</taxon>
        <taxon>Chordata</taxon>
        <taxon>Craniata</taxon>
        <taxon>Vertebrata</taxon>
        <taxon>Euteleostomi</taxon>
        <taxon>Archelosauria</taxon>
        <taxon>Archosauria</taxon>
        <taxon>Dinosauria</taxon>
        <taxon>Saurischia</taxon>
        <taxon>Theropoda</taxon>
        <taxon>Coelurosauria</taxon>
        <taxon>Aves</taxon>
        <taxon>Neognathae</taxon>
        <taxon>Galloanserae</taxon>
        <taxon>Anseriformes</taxon>
        <taxon>Anatidae</taxon>
        <taxon>Anatinae</taxon>
        <taxon>Anas</taxon>
    </lineage>
</organism>
<dbReference type="GO" id="GO:0016477">
    <property type="term" value="P:cell migration"/>
    <property type="evidence" value="ECO:0007669"/>
    <property type="project" value="TreeGrafter"/>
</dbReference>
<keyword evidence="5" id="KW-1003">Cell membrane</keyword>
<feature type="signal peptide" evidence="17">
    <location>
        <begin position="1"/>
        <end position="20"/>
    </location>
</feature>
<dbReference type="AlphaFoldDB" id="A0A8B9UTY0"/>
<evidence type="ECO:0000256" key="12">
    <source>
        <dbReference type="ARBA" id="ARBA00023180"/>
    </source>
</evidence>
<comment type="subcellular location">
    <subcellularLocation>
        <location evidence="2 16">Cell membrane</location>
        <topology evidence="2 16">Lipid-anchor</topology>
        <topology evidence="2 16">GPI-anchor</topology>
    </subcellularLocation>
    <subcellularLocation>
        <location evidence="1">Secreted</location>
        <location evidence="1">Extracellular space</location>
    </subcellularLocation>
</comment>
<dbReference type="PANTHER" id="PTHR10822:SF8">
    <property type="entry name" value="GLYPICAN-1"/>
    <property type="match status" value="1"/>
</dbReference>
<feature type="chain" id="PRO_5034162715" description="Glypican-1" evidence="17">
    <location>
        <begin position="21"/>
        <end position="134"/>
    </location>
</feature>
<evidence type="ECO:0000256" key="14">
    <source>
        <dbReference type="ARBA" id="ARBA00023288"/>
    </source>
</evidence>
<keyword evidence="19" id="KW-1185">Reference proteome</keyword>
<accession>A0A8B9UTY0</accession>
<dbReference type="Ensembl" id="ENSAZOT00000015574.1">
    <property type="protein sequence ID" value="ENSAZOP00000014501.1"/>
    <property type="gene ID" value="ENSAZOG00000009322.1"/>
</dbReference>
<evidence type="ECO:0000313" key="19">
    <source>
        <dbReference type="Proteomes" id="UP000694549"/>
    </source>
</evidence>
<evidence type="ECO:0000256" key="6">
    <source>
        <dbReference type="ARBA" id="ARBA00022525"/>
    </source>
</evidence>
<evidence type="ECO:0000313" key="18">
    <source>
        <dbReference type="Ensembl" id="ENSAZOP00000014501.1"/>
    </source>
</evidence>
<reference evidence="18" key="1">
    <citation type="submission" date="2025-08" db="UniProtKB">
        <authorList>
            <consortium name="Ensembl"/>
        </authorList>
    </citation>
    <scope>IDENTIFICATION</scope>
</reference>
<comment type="similarity">
    <text evidence="3 15">Belongs to the glypican family.</text>
</comment>
<keyword evidence="12" id="KW-0325">Glycoprotein</keyword>
<evidence type="ECO:0000256" key="8">
    <source>
        <dbReference type="ARBA" id="ARBA00022729"/>
    </source>
</evidence>
<keyword evidence="13 16" id="KW-0357">Heparan sulfate</keyword>
<dbReference type="InterPro" id="IPR001863">
    <property type="entry name" value="Glypican"/>
</dbReference>
<dbReference type="GO" id="GO:0098552">
    <property type="term" value="C:side of membrane"/>
    <property type="evidence" value="ECO:0007669"/>
    <property type="project" value="UniProtKB-KW"/>
</dbReference>
<dbReference type="GO" id="GO:0009986">
    <property type="term" value="C:cell surface"/>
    <property type="evidence" value="ECO:0007669"/>
    <property type="project" value="TreeGrafter"/>
</dbReference>
<evidence type="ECO:0000256" key="1">
    <source>
        <dbReference type="ARBA" id="ARBA00004239"/>
    </source>
</evidence>
<dbReference type="GO" id="GO:0017134">
    <property type="term" value="F:fibroblast growth factor binding"/>
    <property type="evidence" value="ECO:0007669"/>
    <property type="project" value="TreeGrafter"/>
</dbReference>
<evidence type="ECO:0000256" key="13">
    <source>
        <dbReference type="ARBA" id="ARBA00023207"/>
    </source>
</evidence>
<evidence type="ECO:0000256" key="2">
    <source>
        <dbReference type="ARBA" id="ARBA00004609"/>
    </source>
</evidence>
<keyword evidence="14 16" id="KW-0449">Lipoprotein</keyword>
<reference evidence="18" key="2">
    <citation type="submission" date="2025-09" db="UniProtKB">
        <authorList>
            <consortium name="Ensembl"/>
        </authorList>
    </citation>
    <scope>IDENTIFICATION</scope>
</reference>
<evidence type="ECO:0000256" key="10">
    <source>
        <dbReference type="ARBA" id="ARBA00023136"/>
    </source>
</evidence>